<dbReference type="EMBL" id="JAUSVS010000001">
    <property type="protein sequence ID" value="MDQ0462624.1"/>
    <property type="molecule type" value="Genomic_DNA"/>
</dbReference>
<feature type="chain" id="PRO_5046549635" description="P22 coat-protein 5 family protein" evidence="1">
    <location>
        <begin position="21"/>
        <end position="376"/>
    </location>
</feature>
<keyword evidence="1" id="KW-0732">Signal</keyword>
<keyword evidence="3" id="KW-1185">Reference proteome</keyword>
<proteinExistence type="predicted"/>
<evidence type="ECO:0000313" key="2">
    <source>
        <dbReference type="EMBL" id="MDQ0462624.1"/>
    </source>
</evidence>
<evidence type="ECO:0000313" key="3">
    <source>
        <dbReference type="Proteomes" id="UP001228905"/>
    </source>
</evidence>
<name>A0ABU0IKT1_9CAUL</name>
<evidence type="ECO:0000256" key="1">
    <source>
        <dbReference type="SAM" id="SignalP"/>
    </source>
</evidence>
<dbReference type="Proteomes" id="UP001228905">
    <property type="component" value="Unassembled WGS sequence"/>
</dbReference>
<accession>A0ABU0IKT1</accession>
<feature type="signal peptide" evidence="1">
    <location>
        <begin position="1"/>
        <end position="20"/>
    </location>
</feature>
<organism evidence="2 3">
    <name type="scientific">Caulobacter ginsengisoli</name>
    <dbReference type="NCBI Taxonomy" id="400775"/>
    <lineage>
        <taxon>Bacteria</taxon>
        <taxon>Pseudomonadati</taxon>
        <taxon>Pseudomonadota</taxon>
        <taxon>Alphaproteobacteria</taxon>
        <taxon>Caulobacterales</taxon>
        <taxon>Caulobacteraceae</taxon>
        <taxon>Caulobacter</taxon>
    </lineage>
</organism>
<dbReference type="RefSeq" id="WP_307345196.1">
    <property type="nucleotide sequence ID" value="NZ_JAUSVS010000001.1"/>
</dbReference>
<protein>
    <recommendedName>
        <fullName evidence="4">P22 coat-protein 5 family protein</fullName>
    </recommendedName>
</protein>
<evidence type="ECO:0008006" key="4">
    <source>
        <dbReference type="Google" id="ProtNLM"/>
    </source>
</evidence>
<sequence>MSNTLTSLAPTLFSAAKAVAAEPFGVVGAINTAFDDRGVAKGDTVNVDVAPTRAASDFTPSNIAATGTDATATAIPVVIAKSRKVDWHLTGEQQRSLENGGISQDWVGQLVAQGMRTLRNEAEIDAALAAKVGASRAFGTAGATPFATTLDALTNSRKILADNGAPMSDLQMVFDTNAGLNLRNLGVLQNAYQAGSDEERRSGEFLPQMGFRLSESAGIGVHTKGTGSGYLVNNGAGYAVGSTAITVDTGSGTIVAGDVITVGSDPNKYVVASALAANVVTIAAPGLRVAAADNAAVTVGNNYTANLAFERSAVVGVMRPPLMPVNPTINQLLISDPMGMTYLMLDIAQYGQRTWELHLAWGFKSVNGEFSAVVLG</sequence>
<gene>
    <name evidence="2" type="ORF">QO010_000372</name>
</gene>
<comment type="caution">
    <text evidence="2">The sequence shown here is derived from an EMBL/GenBank/DDBJ whole genome shotgun (WGS) entry which is preliminary data.</text>
</comment>
<reference evidence="2 3" key="1">
    <citation type="submission" date="2023-07" db="EMBL/GenBank/DDBJ databases">
        <title>Genomic Encyclopedia of Type Strains, Phase IV (KMG-IV): sequencing the most valuable type-strain genomes for metagenomic binning, comparative biology and taxonomic classification.</title>
        <authorList>
            <person name="Goeker M."/>
        </authorList>
    </citation>
    <scope>NUCLEOTIDE SEQUENCE [LARGE SCALE GENOMIC DNA]</scope>
    <source>
        <strain evidence="2 3">DSM 18695</strain>
    </source>
</reference>